<dbReference type="Gene3D" id="1.10.287.1120">
    <property type="entry name" value="Bipartite methylase S protein"/>
    <property type="match status" value="1"/>
</dbReference>
<comment type="caution">
    <text evidence="5">The sequence shown here is derived from an EMBL/GenBank/DDBJ whole genome shotgun (WGS) entry which is preliminary data.</text>
</comment>
<keyword evidence="6" id="KW-1185">Reference proteome</keyword>
<evidence type="ECO:0000256" key="1">
    <source>
        <dbReference type="ARBA" id="ARBA00010923"/>
    </source>
</evidence>
<dbReference type="CDD" id="cd17266">
    <property type="entry name" value="RMtype1_S_Sau1132ORF3780P-TRD2-CR2_like"/>
    <property type="match status" value="1"/>
</dbReference>
<dbReference type="PANTHER" id="PTHR43140:SF1">
    <property type="entry name" value="TYPE I RESTRICTION ENZYME ECOKI SPECIFICITY SUBUNIT"/>
    <property type="match status" value="1"/>
</dbReference>
<feature type="domain" description="Type I restriction modification DNA specificity" evidence="4">
    <location>
        <begin position="21"/>
        <end position="170"/>
    </location>
</feature>
<keyword evidence="2" id="KW-0680">Restriction system</keyword>
<evidence type="ECO:0000313" key="6">
    <source>
        <dbReference type="Proteomes" id="UP000075653"/>
    </source>
</evidence>
<reference evidence="5 6" key="1">
    <citation type="submission" date="2016-01" db="EMBL/GenBank/DDBJ databases">
        <title>Genome sequence of the acidophilic iron oxidising Ferrovum strain Z-31.</title>
        <authorList>
            <person name="Poehlein A."/>
            <person name="Ullrich S.R."/>
            <person name="Schloemann M."/>
            <person name="Muehling M."/>
            <person name="Daniel R."/>
        </authorList>
    </citation>
    <scope>NUCLEOTIDE SEQUENCE [LARGE SCALE GENOMIC DNA]</scope>
    <source>
        <strain evidence="5 6">Z-31</strain>
    </source>
</reference>
<dbReference type="PATRIC" id="fig|1789004.3.peg.2083"/>
<evidence type="ECO:0000313" key="5">
    <source>
        <dbReference type="EMBL" id="KXW57456.1"/>
    </source>
</evidence>
<dbReference type="InterPro" id="IPR000055">
    <property type="entry name" value="Restrct_endonuc_typeI_TRD"/>
</dbReference>
<dbReference type="Pfam" id="PF01420">
    <property type="entry name" value="Methylase_S"/>
    <property type="match status" value="2"/>
</dbReference>
<dbReference type="GO" id="GO:0009307">
    <property type="term" value="P:DNA restriction-modification system"/>
    <property type="evidence" value="ECO:0007669"/>
    <property type="project" value="UniProtKB-KW"/>
</dbReference>
<organism evidence="5 6">
    <name type="scientific">Ferrovum myxofaciens</name>
    <dbReference type="NCBI Taxonomy" id="416213"/>
    <lineage>
        <taxon>Bacteria</taxon>
        <taxon>Pseudomonadati</taxon>
        <taxon>Pseudomonadota</taxon>
        <taxon>Betaproteobacteria</taxon>
        <taxon>Ferrovales</taxon>
        <taxon>Ferrovaceae</taxon>
        <taxon>Ferrovum</taxon>
    </lineage>
</organism>
<protein>
    <submittedName>
        <fullName evidence="5">Putative type-1 restriction enzyme specificity protein MPN_089</fullName>
    </submittedName>
</protein>
<evidence type="ECO:0000259" key="4">
    <source>
        <dbReference type="Pfam" id="PF01420"/>
    </source>
</evidence>
<dbReference type="Proteomes" id="UP000075653">
    <property type="component" value="Unassembled WGS sequence"/>
</dbReference>
<dbReference type="InterPro" id="IPR044946">
    <property type="entry name" value="Restrct_endonuc_typeI_TRD_sf"/>
</dbReference>
<dbReference type="InterPro" id="IPR051212">
    <property type="entry name" value="Type-I_RE_S_subunit"/>
</dbReference>
<keyword evidence="3" id="KW-0238">DNA-binding</keyword>
<dbReference type="GO" id="GO:0003677">
    <property type="term" value="F:DNA binding"/>
    <property type="evidence" value="ECO:0007669"/>
    <property type="project" value="UniProtKB-KW"/>
</dbReference>
<dbReference type="SUPFAM" id="SSF116734">
    <property type="entry name" value="DNA methylase specificity domain"/>
    <property type="match status" value="2"/>
</dbReference>
<dbReference type="RefSeq" id="WP_062188414.1">
    <property type="nucleotide sequence ID" value="NZ_LRRD01000058.1"/>
</dbReference>
<dbReference type="PANTHER" id="PTHR43140">
    <property type="entry name" value="TYPE-1 RESTRICTION ENZYME ECOKI SPECIFICITY PROTEIN"/>
    <property type="match status" value="1"/>
</dbReference>
<dbReference type="EMBL" id="LRRD01000058">
    <property type="protein sequence ID" value="KXW57456.1"/>
    <property type="molecule type" value="Genomic_DNA"/>
</dbReference>
<proteinExistence type="inferred from homology"/>
<gene>
    <name evidence="5" type="ORF">FEMY_20190</name>
</gene>
<dbReference type="Gene3D" id="3.90.220.20">
    <property type="entry name" value="DNA methylase specificity domains"/>
    <property type="match status" value="2"/>
</dbReference>
<sequence length="414" mass="46260">MSFSRYPKYKDSGVEWLGEVPECWGVTRISRLFNIKAGGDIKEQFFSVNCTEKYCYPIYTNTIKSDVIYGFTSKAFFPGNTITVTGRGDIGYAVYRDHPYDAIIRLLVLTPKNNDSCKYSMYFINSILNFHGGNTAISQLSTEQISPYLILNPPLQEQFAIATFLDRETAKMDALVAEQEKLIAILKEKRQAVISHAVTKGLDPSVPMKDSGVEWLGEVPECWGIKPLKYVVLMKSGDQITAEDINESGEYPVFGGNGLRGYVPIYTHDGWFPLIGRQGALCGNVNYAMGKFWASEHAVVVTPQTDCNILWLGELLRTMNLGKYSITAAQPGLSVDVIRNLRIPFPKISEQRTIASFLDRETAKIDSLTAEAERGIVLLKERRSALISAAVTGEIDVRAFLQIPTNAQPWRTHD</sequence>
<evidence type="ECO:0000256" key="2">
    <source>
        <dbReference type="ARBA" id="ARBA00022747"/>
    </source>
</evidence>
<name>A0A149VW98_9PROT</name>
<comment type="similarity">
    <text evidence="1">Belongs to the type-I restriction system S methylase family.</text>
</comment>
<feature type="domain" description="Type I restriction modification DNA specificity" evidence="4">
    <location>
        <begin position="220"/>
        <end position="368"/>
    </location>
</feature>
<accession>A0A149VW98</accession>
<dbReference type="STRING" id="1789004.FEMY_20190"/>
<evidence type="ECO:0000256" key="3">
    <source>
        <dbReference type="ARBA" id="ARBA00023125"/>
    </source>
</evidence>
<dbReference type="AlphaFoldDB" id="A0A149VW98"/>